<dbReference type="GO" id="GO:0016491">
    <property type="term" value="F:oxidoreductase activity"/>
    <property type="evidence" value="ECO:0007669"/>
    <property type="project" value="UniProtKB-KW"/>
</dbReference>
<dbReference type="InterPro" id="IPR013154">
    <property type="entry name" value="ADH-like_N"/>
</dbReference>
<dbReference type="InterPro" id="IPR036291">
    <property type="entry name" value="NAD(P)-bd_dom_sf"/>
</dbReference>
<evidence type="ECO:0000259" key="4">
    <source>
        <dbReference type="SMART" id="SM00829"/>
    </source>
</evidence>
<dbReference type="EMBL" id="UINC01016571">
    <property type="protein sequence ID" value="SVA68896.1"/>
    <property type="molecule type" value="Genomic_DNA"/>
</dbReference>
<evidence type="ECO:0000313" key="5">
    <source>
        <dbReference type="EMBL" id="SVA68896.1"/>
    </source>
</evidence>
<dbReference type="Pfam" id="PF08240">
    <property type="entry name" value="ADH_N"/>
    <property type="match status" value="1"/>
</dbReference>
<dbReference type="InterPro" id="IPR050129">
    <property type="entry name" value="Zn_alcohol_dh"/>
</dbReference>
<proteinExistence type="predicted"/>
<protein>
    <recommendedName>
        <fullName evidence="4">Enoyl reductase (ER) domain-containing protein</fullName>
    </recommendedName>
</protein>
<name>A0A381XVQ1_9ZZZZ</name>
<evidence type="ECO:0000256" key="2">
    <source>
        <dbReference type="ARBA" id="ARBA00022833"/>
    </source>
</evidence>
<dbReference type="PROSITE" id="PS00059">
    <property type="entry name" value="ADH_ZINC"/>
    <property type="match status" value="1"/>
</dbReference>
<sequence>MKVAAMFGNGQAGLVDKPDPTPKEDIVLVKIHAVPMCTEYKGFRSELESEKFGFGHEAAGEVIEVAQPSSVKIGDRVVVQPQNACGKCSLCLIGEHIHCQNGRNVHQITGSSTGTATFAQYILKQDNLLSPIPDGISYEHAGMACCGLGPTFGAMMQMQVHAHDTILITGLGAVGLGGVVNANYLGARIIGVESHPYRANLAKELGAETVLNPNDENTLKQIMDLTDGSGVDKALDCSGASQAHRLMIDSVRRKGQVCFIGEGGEFPLAASRDMIRKGLVLRGNWHYNLGDYTKLIRVIEQSADQLDKYITHTFPMSRVQEAWEVQTTGECGKVVLDPWT</sequence>
<dbReference type="SUPFAM" id="SSF51735">
    <property type="entry name" value="NAD(P)-binding Rossmann-fold domains"/>
    <property type="match status" value="1"/>
</dbReference>
<dbReference type="InterPro" id="IPR020843">
    <property type="entry name" value="ER"/>
</dbReference>
<reference evidence="5" key="1">
    <citation type="submission" date="2018-05" db="EMBL/GenBank/DDBJ databases">
        <authorList>
            <person name="Lanie J.A."/>
            <person name="Ng W.-L."/>
            <person name="Kazmierczak K.M."/>
            <person name="Andrzejewski T.M."/>
            <person name="Davidsen T.M."/>
            <person name="Wayne K.J."/>
            <person name="Tettelin H."/>
            <person name="Glass J.I."/>
            <person name="Rusch D."/>
            <person name="Podicherti R."/>
            <person name="Tsui H.-C.T."/>
            <person name="Winkler M.E."/>
        </authorList>
    </citation>
    <scope>NUCLEOTIDE SEQUENCE</scope>
</reference>
<organism evidence="5">
    <name type="scientific">marine metagenome</name>
    <dbReference type="NCBI Taxonomy" id="408172"/>
    <lineage>
        <taxon>unclassified sequences</taxon>
        <taxon>metagenomes</taxon>
        <taxon>ecological metagenomes</taxon>
    </lineage>
</organism>
<dbReference type="PANTHER" id="PTHR43401">
    <property type="entry name" value="L-THREONINE 3-DEHYDROGENASE"/>
    <property type="match status" value="1"/>
</dbReference>
<accession>A0A381XVQ1</accession>
<evidence type="ECO:0000256" key="1">
    <source>
        <dbReference type="ARBA" id="ARBA00022723"/>
    </source>
</evidence>
<dbReference type="SMART" id="SM00829">
    <property type="entry name" value="PKS_ER"/>
    <property type="match status" value="1"/>
</dbReference>
<dbReference type="InterPro" id="IPR013149">
    <property type="entry name" value="ADH-like_C"/>
</dbReference>
<keyword evidence="2" id="KW-0862">Zinc</keyword>
<dbReference type="GO" id="GO:0008270">
    <property type="term" value="F:zinc ion binding"/>
    <property type="evidence" value="ECO:0007669"/>
    <property type="project" value="InterPro"/>
</dbReference>
<dbReference type="SUPFAM" id="SSF50129">
    <property type="entry name" value="GroES-like"/>
    <property type="match status" value="1"/>
</dbReference>
<dbReference type="Pfam" id="PF00107">
    <property type="entry name" value="ADH_zinc_N"/>
    <property type="match status" value="1"/>
</dbReference>
<dbReference type="AlphaFoldDB" id="A0A381XVQ1"/>
<dbReference type="PANTHER" id="PTHR43401:SF2">
    <property type="entry name" value="L-THREONINE 3-DEHYDROGENASE"/>
    <property type="match status" value="1"/>
</dbReference>
<keyword evidence="3" id="KW-0560">Oxidoreductase</keyword>
<dbReference type="InterPro" id="IPR002328">
    <property type="entry name" value="ADH_Zn_CS"/>
</dbReference>
<dbReference type="Gene3D" id="3.90.180.10">
    <property type="entry name" value="Medium-chain alcohol dehydrogenases, catalytic domain"/>
    <property type="match status" value="1"/>
</dbReference>
<evidence type="ECO:0000256" key="3">
    <source>
        <dbReference type="ARBA" id="ARBA00023002"/>
    </source>
</evidence>
<gene>
    <name evidence="5" type="ORF">METZ01_LOCUS121750</name>
</gene>
<dbReference type="InterPro" id="IPR011032">
    <property type="entry name" value="GroES-like_sf"/>
</dbReference>
<keyword evidence="1" id="KW-0479">Metal-binding</keyword>
<feature type="domain" description="Enoyl reductase (ER)" evidence="4">
    <location>
        <begin position="8"/>
        <end position="336"/>
    </location>
</feature>